<sequence>MGFSLSMNLKGPFTHLRLLRTKLLGFLFWAFCDDERTDAHATEQAISNRKSLEQRLRGICEIKYTHCSHVSFIWIPLIWTPGYMDTIFGDELGKYLHLCRIIMDNSHYEQSFGGTKVSILTRHCCINERKLFIALSKDSEPRKKE</sequence>
<dbReference type="AlphaFoldDB" id="A0A6B0UV62"/>
<name>A0A6B0UV62_IXORI</name>
<protein>
    <submittedName>
        <fullName evidence="1">Uncharacterized protein</fullName>
    </submittedName>
</protein>
<dbReference type="EMBL" id="GIFC01011331">
    <property type="protein sequence ID" value="MXU93414.1"/>
    <property type="molecule type" value="Transcribed_RNA"/>
</dbReference>
<evidence type="ECO:0000313" key="1">
    <source>
        <dbReference type="EMBL" id="MXU93414.1"/>
    </source>
</evidence>
<reference evidence="1" key="1">
    <citation type="submission" date="2019-12" db="EMBL/GenBank/DDBJ databases">
        <title>An insight into the sialome of adult female Ixodes ricinus ticks feeding for 6 days.</title>
        <authorList>
            <person name="Perner J."/>
            <person name="Ribeiro J.M.C."/>
        </authorList>
    </citation>
    <scope>NUCLEOTIDE SEQUENCE</scope>
    <source>
        <strain evidence="1">Semi-engorged</strain>
        <tissue evidence="1">Salivary glands</tissue>
    </source>
</reference>
<organism evidence="1">
    <name type="scientific">Ixodes ricinus</name>
    <name type="common">Common tick</name>
    <name type="synonym">Acarus ricinus</name>
    <dbReference type="NCBI Taxonomy" id="34613"/>
    <lineage>
        <taxon>Eukaryota</taxon>
        <taxon>Metazoa</taxon>
        <taxon>Ecdysozoa</taxon>
        <taxon>Arthropoda</taxon>
        <taxon>Chelicerata</taxon>
        <taxon>Arachnida</taxon>
        <taxon>Acari</taxon>
        <taxon>Parasitiformes</taxon>
        <taxon>Ixodida</taxon>
        <taxon>Ixodoidea</taxon>
        <taxon>Ixodidae</taxon>
        <taxon>Ixodinae</taxon>
        <taxon>Ixodes</taxon>
    </lineage>
</organism>
<accession>A0A6B0UV62</accession>
<proteinExistence type="predicted"/>